<proteinExistence type="predicted"/>
<feature type="transmembrane region" description="Helical" evidence="6">
    <location>
        <begin position="126"/>
        <end position="147"/>
    </location>
</feature>
<evidence type="ECO:0000256" key="3">
    <source>
        <dbReference type="ARBA" id="ARBA00022692"/>
    </source>
</evidence>
<comment type="caution">
    <text evidence="7">The sequence shown here is derived from an EMBL/GenBank/DDBJ whole genome shotgun (WGS) entry which is preliminary data.</text>
</comment>
<organism evidence="7 8">
    <name type="scientific">Oscillibacter valericigenes</name>
    <dbReference type="NCBI Taxonomy" id="351091"/>
    <lineage>
        <taxon>Bacteria</taxon>
        <taxon>Bacillati</taxon>
        <taxon>Bacillota</taxon>
        <taxon>Clostridia</taxon>
        <taxon>Eubacteriales</taxon>
        <taxon>Oscillospiraceae</taxon>
        <taxon>Oscillibacter</taxon>
    </lineage>
</organism>
<reference evidence="7 8" key="1">
    <citation type="journal article" date="2021" name="Sci. Rep.">
        <title>The distribution of antibiotic resistance genes in chicken gut microbiota commensals.</title>
        <authorList>
            <person name="Juricova H."/>
            <person name="Matiasovicova J."/>
            <person name="Kubasova T."/>
            <person name="Cejkova D."/>
            <person name="Rychlik I."/>
        </authorList>
    </citation>
    <scope>NUCLEOTIDE SEQUENCE [LARGE SCALE GENOMIC DNA]</scope>
    <source>
        <strain evidence="7 8">An411</strain>
    </source>
</reference>
<feature type="transmembrane region" description="Helical" evidence="6">
    <location>
        <begin position="209"/>
        <end position="226"/>
    </location>
</feature>
<dbReference type="Proteomes" id="UP000719500">
    <property type="component" value="Unassembled WGS sequence"/>
</dbReference>
<evidence type="ECO:0000256" key="2">
    <source>
        <dbReference type="ARBA" id="ARBA00022475"/>
    </source>
</evidence>
<evidence type="ECO:0000256" key="6">
    <source>
        <dbReference type="SAM" id="Phobius"/>
    </source>
</evidence>
<dbReference type="CDD" id="cd06580">
    <property type="entry name" value="TM_PBP1_transp_TpRbsC_like"/>
    <property type="match status" value="1"/>
</dbReference>
<gene>
    <name evidence="7" type="ORF">H9X91_02245</name>
</gene>
<evidence type="ECO:0000256" key="4">
    <source>
        <dbReference type="ARBA" id="ARBA00022989"/>
    </source>
</evidence>
<keyword evidence="3 6" id="KW-0812">Transmembrane</keyword>
<evidence type="ECO:0000313" key="7">
    <source>
        <dbReference type="EMBL" id="MBM6850258.1"/>
    </source>
</evidence>
<keyword evidence="8" id="KW-1185">Reference proteome</keyword>
<evidence type="ECO:0000313" key="8">
    <source>
        <dbReference type="Proteomes" id="UP000719500"/>
    </source>
</evidence>
<comment type="subcellular location">
    <subcellularLocation>
        <location evidence="1">Cell membrane</location>
        <topology evidence="1">Multi-pass membrane protein</topology>
    </subcellularLocation>
</comment>
<feature type="transmembrane region" description="Helical" evidence="6">
    <location>
        <begin position="26"/>
        <end position="50"/>
    </location>
</feature>
<evidence type="ECO:0000256" key="1">
    <source>
        <dbReference type="ARBA" id="ARBA00004651"/>
    </source>
</evidence>
<dbReference type="PANTHER" id="PTHR47089">
    <property type="entry name" value="ABC TRANSPORTER, PERMEASE PROTEIN"/>
    <property type="match status" value="1"/>
</dbReference>
<dbReference type="RefSeq" id="WP_204802051.1">
    <property type="nucleotide sequence ID" value="NZ_JACSNS010000017.1"/>
</dbReference>
<evidence type="ECO:0000256" key="5">
    <source>
        <dbReference type="ARBA" id="ARBA00023136"/>
    </source>
</evidence>
<keyword evidence="2" id="KW-1003">Cell membrane</keyword>
<feature type="transmembrane region" description="Helical" evidence="6">
    <location>
        <begin position="296"/>
        <end position="318"/>
    </location>
</feature>
<feature type="transmembrane region" description="Helical" evidence="6">
    <location>
        <begin position="70"/>
        <end position="91"/>
    </location>
</feature>
<feature type="transmembrane region" description="Helical" evidence="6">
    <location>
        <begin position="103"/>
        <end position="120"/>
    </location>
</feature>
<keyword evidence="4 6" id="KW-1133">Transmembrane helix</keyword>
<sequence length="369" mass="40103">MSAPVTQHEPAVRIVKRDSIPTWKAWCIRLLAVVLALLLSGLFIFAVTHLNPVAVYQGMFEGAFGSERNTWVTIRDAMMLLCVGVGLAPAFKMRFWNIGAEGQILVGGILTAGLMIHLGYTFSTPILLCIMALASIAAGALWGLIPAIFKARWGTNETLFTLMMNYVAIQLTSYCVALWENPAGSNTVGIINMQTRAGWFPKILGQDCMLNVILVMTLTVGMFLYLKYTKQGYEIAVVGESANTARYAGIKLSRVYIRTMAISGAICGLAGFISVAGAGHTISVDTAGGRGFTAIIVAWLAKFNTFVMILIAFLLAFLEKGAIEIASQFNLNNDASNIITGIILFCIIGSEFFINYKLVFHRRKEAAGK</sequence>
<accession>A0ABS2FS22</accession>
<feature type="transmembrane region" description="Helical" evidence="6">
    <location>
        <begin position="338"/>
        <end position="356"/>
    </location>
</feature>
<dbReference type="Pfam" id="PF02653">
    <property type="entry name" value="BPD_transp_2"/>
    <property type="match status" value="1"/>
</dbReference>
<keyword evidence="5 6" id="KW-0472">Membrane</keyword>
<dbReference type="InterPro" id="IPR001851">
    <property type="entry name" value="ABC_transp_permease"/>
</dbReference>
<name>A0ABS2FS22_9FIRM</name>
<protein>
    <submittedName>
        <fullName evidence="7">ABC transporter permease</fullName>
    </submittedName>
</protein>
<feature type="transmembrane region" description="Helical" evidence="6">
    <location>
        <begin position="255"/>
        <end position="276"/>
    </location>
</feature>
<dbReference type="EMBL" id="JACSNX010000001">
    <property type="protein sequence ID" value="MBM6850258.1"/>
    <property type="molecule type" value="Genomic_DNA"/>
</dbReference>
<dbReference type="PANTHER" id="PTHR47089:SF1">
    <property type="entry name" value="GUANOSINE ABC TRANSPORTER PERMEASE PROTEIN NUPP"/>
    <property type="match status" value="1"/>
</dbReference>